<keyword evidence="2" id="KW-1185">Reference proteome</keyword>
<evidence type="ECO:0000313" key="2">
    <source>
        <dbReference type="Proteomes" id="UP000052167"/>
    </source>
</evidence>
<reference evidence="1 2" key="1">
    <citation type="submission" date="2014-06" db="EMBL/GenBank/DDBJ databases">
        <title>Rhizobium pelagicum/R2-400B4.</title>
        <authorList>
            <person name="Kimes N.E."/>
            <person name="Lopez-Perez M."/>
        </authorList>
    </citation>
    <scope>NUCLEOTIDE SEQUENCE [LARGE SCALE GENOMIC DNA]</scope>
    <source>
        <strain evidence="1 2">R2-400B4</strain>
    </source>
</reference>
<evidence type="ECO:0000313" key="1">
    <source>
        <dbReference type="EMBL" id="KEQ08233.1"/>
    </source>
</evidence>
<dbReference type="EMBL" id="JOKJ01000010">
    <property type="protein sequence ID" value="KEQ08233.1"/>
    <property type="molecule type" value="Genomic_DNA"/>
</dbReference>
<proteinExistence type="predicted"/>
<gene>
    <name evidence="1" type="ORF">GV68_02725</name>
</gene>
<protein>
    <submittedName>
        <fullName evidence="1">Uncharacterized protein</fullName>
    </submittedName>
</protein>
<name>A0A922P0G8_9HYPH</name>
<organism evidence="1 2">
    <name type="scientific">Pseudorhizobium pelagicum</name>
    <dbReference type="NCBI Taxonomy" id="1509405"/>
    <lineage>
        <taxon>Bacteria</taxon>
        <taxon>Pseudomonadati</taxon>
        <taxon>Pseudomonadota</taxon>
        <taxon>Alphaproteobacteria</taxon>
        <taxon>Hyphomicrobiales</taxon>
        <taxon>Rhizobiaceae</taxon>
        <taxon>Rhizobium/Agrobacterium group</taxon>
        <taxon>Pseudorhizobium</taxon>
    </lineage>
</organism>
<comment type="caution">
    <text evidence="1">The sequence shown here is derived from an EMBL/GenBank/DDBJ whole genome shotgun (WGS) entry which is preliminary data.</text>
</comment>
<dbReference type="Proteomes" id="UP000052167">
    <property type="component" value="Unassembled WGS sequence"/>
</dbReference>
<sequence length="100" mass="11061">MDRSHRLVLITRAGEILRERSADVLREVRRAADDVRAAEAEGLPMLRLGLIDTFATTAGPDVMKALSRRVENLQMWSGITPMLSAELLNRTVKVPHAAGK</sequence>
<accession>A0A922P0G8</accession>
<dbReference type="AlphaFoldDB" id="A0A922P0G8"/>